<dbReference type="GO" id="GO:0003729">
    <property type="term" value="F:mRNA binding"/>
    <property type="evidence" value="ECO:0007669"/>
    <property type="project" value="TreeGrafter"/>
</dbReference>
<accession>A0A484BP88</accession>
<dbReference type="Pfam" id="PF00575">
    <property type="entry name" value="S1"/>
    <property type="match status" value="1"/>
</dbReference>
<organism evidence="2 3">
    <name type="scientific">Drosophila navojoa</name>
    <name type="common">Fruit fly</name>
    <dbReference type="NCBI Taxonomy" id="7232"/>
    <lineage>
        <taxon>Eukaryota</taxon>
        <taxon>Metazoa</taxon>
        <taxon>Ecdysozoa</taxon>
        <taxon>Arthropoda</taxon>
        <taxon>Hexapoda</taxon>
        <taxon>Insecta</taxon>
        <taxon>Pterygota</taxon>
        <taxon>Neoptera</taxon>
        <taxon>Endopterygota</taxon>
        <taxon>Diptera</taxon>
        <taxon>Brachycera</taxon>
        <taxon>Muscomorpha</taxon>
        <taxon>Ephydroidea</taxon>
        <taxon>Drosophilidae</taxon>
        <taxon>Drosophila</taxon>
    </lineage>
</organism>
<dbReference type="PANTHER" id="PTHR10724">
    <property type="entry name" value="30S RIBOSOMAL PROTEIN S1"/>
    <property type="match status" value="1"/>
</dbReference>
<gene>
    <name evidence="2" type="ORF">AWZ03_003542</name>
</gene>
<dbReference type="STRING" id="7232.A0A484BP88"/>
<evidence type="ECO:0000259" key="1">
    <source>
        <dbReference type="PROSITE" id="PS50126"/>
    </source>
</evidence>
<dbReference type="GO" id="GO:0006412">
    <property type="term" value="P:translation"/>
    <property type="evidence" value="ECO:0007669"/>
    <property type="project" value="TreeGrafter"/>
</dbReference>
<dbReference type="SMART" id="SM00316">
    <property type="entry name" value="S1"/>
    <property type="match status" value="1"/>
</dbReference>
<reference evidence="2 3" key="1">
    <citation type="journal article" date="2019" name="J. Hered.">
        <title>An Improved Genome Assembly for Drosophila navojoa, the Basal Species in the mojavensis Cluster.</title>
        <authorList>
            <person name="Vanderlinde T."/>
            <person name="Dupim E.G."/>
            <person name="Nazario-Yepiz N.O."/>
            <person name="Carvalho A.B."/>
        </authorList>
    </citation>
    <scope>NUCLEOTIDE SEQUENCE [LARGE SCALE GENOMIC DNA]</scope>
    <source>
        <strain evidence="2">Navoj_Jal97</strain>
        <tissue evidence="2">Whole organism</tissue>
    </source>
</reference>
<dbReference type="PANTHER" id="PTHR10724:SF10">
    <property type="entry name" value="S1 RNA-BINDING DOMAIN-CONTAINING PROTEIN 1"/>
    <property type="match status" value="1"/>
</dbReference>
<dbReference type="InterPro" id="IPR012340">
    <property type="entry name" value="NA-bd_OB-fold"/>
</dbReference>
<dbReference type="SUPFAM" id="SSF50249">
    <property type="entry name" value="Nucleic acid-binding proteins"/>
    <property type="match status" value="1"/>
</dbReference>
<dbReference type="InterPro" id="IPR003029">
    <property type="entry name" value="S1_domain"/>
</dbReference>
<proteinExistence type="predicted"/>
<dbReference type="EMBL" id="LSRL02000018">
    <property type="protein sequence ID" value="TDG50032.1"/>
    <property type="molecule type" value="Genomic_DNA"/>
</dbReference>
<feature type="domain" description="S1 motif" evidence="1">
    <location>
        <begin position="95"/>
        <end position="157"/>
    </location>
</feature>
<dbReference type="InterPro" id="IPR050437">
    <property type="entry name" value="Ribos_protein_bS1-like"/>
</dbReference>
<name>A0A484BP88_DRONA</name>
<dbReference type="Proteomes" id="UP000295192">
    <property type="component" value="Unassembled WGS sequence"/>
</dbReference>
<keyword evidence="3" id="KW-1185">Reference proteome</keyword>
<evidence type="ECO:0000313" key="3">
    <source>
        <dbReference type="Proteomes" id="UP000295192"/>
    </source>
</evidence>
<dbReference type="GO" id="GO:0003735">
    <property type="term" value="F:structural constituent of ribosome"/>
    <property type="evidence" value="ECO:0007669"/>
    <property type="project" value="TreeGrafter"/>
</dbReference>
<dbReference type="AlphaFoldDB" id="A0A484BP88"/>
<protein>
    <recommendedName>
        <fullName evidence="1">S1 motif domain-containing protein</fullName>
    </recommendedName>
</protein>
<sequence>MNLILGGFCVGGIIGKCDLKISDIGKARFIQSIKEFSTSEQNLKELAAKHKLPIDRLKFVLVALQRELLQDYRLDLDKRPLFKQGLTRLDELSIGDVVTGAVTNVTHFGAFVDIGVERDGLIHKNHMNNIELSIGDRIIASVQKVDIQRRQLGLRLENMLEETDTSFTLKAE</sequence>
<dbReference type="OrthoDB" id="995477at2759"/>
<evidence type="ECO:0000313" key="2">
    <source>
        <dbReference type="EMBL" id="TDG50032.1"/>
    </source>
</evidence>
<dbReference type="PROSITE" id="PS50126">
    <property type="entry name" value="S1"/>
    <property type="match status" value="1"/>
</dbReference>
<dbReference type="Gene3D" id="2.40.50.140">
    <property type="entry name" value="Nucleic acid-binding proteins"/>
    <property type="match status" value="1"/>
</dbReference>
<comment type="caution">
    <text evidence="2">The sequence shown here is derived from an EMBL/GenBank/DDBJ whole genome shotgun (WGS) entry which is preliminary data.</text>
</comment>